<gene>
    <name evidence="1" type="ORF">V9T40_011001</name>
</gene>
<dbReference type="EMBL" id="JBBCAQ010000037">
    <property type="protein sequence ID" value="KAK7573810.1"/>
    <property type="molecule type" value="Genomic_DNA"/>
</dbReference>
<keyword evidence="2" id="KW-1185">Reference proteome</keyword>
<sequence>MTDPSTLFLSSPQIRPSWTINGLTLELNLAPTPGGATTVSEGNNYGTPTFQGIHPSNATTGTVFASVIGQGQCSTPLRLAVRGGTSCWTQAAPSETGKKSAFSFYINRSSTVSIC</sequence>
<protein>
    <submittedName>
        <fullName evidence="1">Uncharacterized protein</fullName>
    </submittedName>
</protein>
<evidence type="ECO:0000313" key="2">
    <source>
        <dbReference type="Proteomes" id="UP001367676"/>
    </source>
</evidence>
<reference evidence="1 2" key="1">
    <citation type="submission" date="2024-03" db="EMBL/GenBank/DDBJ databases">
        <title>Adaptation during the transition from Ophiocordyceps entomopathogen to insect associate is accompanied by gene loss and intensified selection.</title>
        <authorList>
            <person name="Ward C.M."/>
            <person name="Onetto C.A."/>
            <person name="Borneman A.R."/>
        </authorList>
    </citation>
    <scope>NUCLEOTIDE SEQUENCE [LARGE SCALE GENOMIC DNA]</scope>
    <source>
        <strain evidence="1">AWRI1</strain>
        <tissue evidence="1">Single Adult Female</tissue>
    </source>
</reference>
<name>A0AAN9T579_9HEMI</name>
<accession>A0AAN9T579</accession>
<proteinExistence type="predicted"/>
<evidence type="ECO:0000313" key="1">
    <source>
        <dbReference type="EMBL" id="KAK7573810.1"/>
    </source>
</evidence>
<comment type="caution">
    <text evidence="1">The sequence shown here is derived from an EMBL/GenBank/DDBJ whole genome shotgun (WGS) entry which is preliminary data.</text>
</comment>
<dbReference type="AlphaFoldDB" id="A0AAN9T579"/>
<organism evidence="1 2">
    <name type="scientific">Parthenolecanium corni</name>
    <dbReference type="NCBI Taxonomy" id="536013"/>
    <lineage>
        <taxon>Eukaryota</taxon>
        <taxon>Metazoa</taxon>
        <taxon>Ecdysozoa</taxon>
        <taxon>Arthropoda</taxon>
        <taxon>Hexapoda</taxon>
        <taxon>Insecta</taxon>
        <taxon>Pterygota</taxon>
        <taxon>Neoptera</taxon>
        <taxon>Paraneoptera</taxon>
        <taxon>Hemiptera</taxon>
        <taxon>Sternorrhyncha</taxon>
        <taxon>Coccoidea</taxon>
        <taxon>Coccidae</taxon>
        <taxon>Parthenolecanium</taxon>
    </lineage>
</organism>
<dbReference type="Proteomes" id="UP001367676">
    <property type="component" value="Unassembled WGS sequence"/>
</dbReference>